<accession>A0AAV4NCI2</accession>
<gene>
    <name evidence="4" type="primary">AVEN_135431_1</name>
    <name evidence="4" type="ORF">CDAR_77911</name>
</gene>
<evidence type="ECO:0000313" key="5">
    <source>
        <dbReference type="Proteomes" id="UP001054837"/>
    </source>
</evidence>
<evidence type="ECO:0000256" key="1">
    <source>
        <dbReference type="ARBA" id="ARBA00004123"/>
    </source>
</evidence>
<dbReference type="SUPFAM" id="SSF46689">
    <property type="entry name" value="Homeodomain-like"/>
    <property type="match status" value="1"/>
</dbReference>
<dbReference type="InterPro" id="IPR001356">
    <property type="entry name" value="HD"/>
</dbReference>
<evidence type="ECO:0000256" key="2">
    <source>
        <dbReference type="PROSITE-ProRule" id="PRU00108"/>
    </source>
</evidence>
<reference evidence="4 5" key="1">
    <citation type="submission" date="2021-06" db="EMBL/GenBank/DDBJ databases">
        <title>Caerostris darwini draft genome.</title>
        <authorList>
            <person name="Kono N."/>
            <person name="Arakawa K."/>
        </authorList>
    </citation>
    <scope>NUCLEOTIDE SEQUENCE [LARGE SCALE GENOMIC DNA]</scope>
</reference>
<organism evidence="4 5">
    <name type="scientific">Caerostris darwini</name>
    <dbReference type="NCBI Taxonomy" id="1538125"/>
    <lineage>
        <taxon>Eukaryota</taxon>
        <taxon>Metazoa</taxon>
        <taxon>Ecdysozoa</taxon>
        <taxon>Arthropoda</taxon>
        <taxon>Chelicerata</taxon>
        <taxon>Arachnida</taxon>
        <taxon>Araneae</taxon>
        <taxon>Araneomorphae</taxon>
        <taxon>Entelegynae</taxon>
        <taxon>Araneoidea</taxon>
        <taxon>Araneidae</taxon>
        <taxon>Caerostris</taxon>
    </lineage>
</organism>
<dbReference type="EMBL" id="BPLQ01001507">
    <property type="protein sequence ID" value="GIX82351.1"/>
    <property type="molecule type" value="Genomic_DNA"/>
</dbReference>
<dbReference type="AlphaFoldDB" id="A0AAV4NCI2"/>
<comment type="subcellular location">
    <subcellularLocation>
        <location evidence="1 2">Nucleus</location>
    </subcellularLocation>
</comment>
<dbReference type="GO" id="GO:0003677">
    <property type="term" value="F:DNA binding"/>
    <property type="evidence" value="ECO:0007669"/>
    <property type="project" value="UniProtKB-UniRule"/>
</dbReference>
<evidence type="ECO:0000313" key="4">
    <source>
        <dbReference type="EMBL" id="GIX82351.1"/>
    </source>
</evidence>
<keyword evidence="2" id="KW-0539">Nucleus</keyword>
<dbReference type="PROSITE" id="PS50071">
    <property type="entry name" value="HOMEOBOX_2"/>
    <property type="match status" value="1"/>
</dbReference>
<sequence length="182" mass="20385">MVERGERRRGGGQSGSFYARILCVALLIKGLRVWFQNRRSKERRMKQLSSMGARRHFFRSPRRAMRPLRPGMSPDGLDDSPDMVSGPNSGYTYFSGFDILTYGVANDVKYDITTRAVLNSISRPQSDTLRAGALLSPCRQEAFRFFPGVPTEQNLLPFAYSWTTPGGGGTKRCCRCHPAVTP</sequence>
<dbReference type="GO" id="GO:0005634">
    <property type="term" value="C:nucleus"/>
    <property type="evidence" value="ECO:0007669"/>
    <property type="project" value="UniProtKB-SubCell"/>
</dbReference>
<dbReference type="Proteomes" id="UP001054837">
    <property type="component" value="Unassembled WGS sequence"/>
</dbReference>
<name>A0AAV4NCI2_9ARAC</name>
<keyword evidence="5" id="KW-1185">Reference proteome</keyword>
<comment type="caution">
    <text evidence="4">The sequence shown here is derived from an EMBL/GenBank/DDBJ whole genome shotgun (WGS) entry which is preliminary data.</text>
</comment>
<proteinExistence type="predicted"/>
<keyword evidence="2 4" id="KW-0238">DNA-binding</keyword>
<protein>
    <submittedName>
        <fullName evidence="4">Homeobox domain-containing protein</fullName>
    </submittedName>
</protein>
<feature type="domain" description="Homeobox" evidence="3">
    <location>
        <begin position="18"/>
        <end position="45"/>
    </location>
</feature>
<dbReference type="InterPro" id="IPR009057">
    <property type="entry name" value="Homeodomain-like_sf"/>
</dbReference>
<evidence type="ECO:0000259" key="3">
    <source>
        <dbReference type="PROSITE" id="PS50071"/>
    </source>
</evidence>
<feature type="DNA-binding region" description="Homeobox" evidence="2">
    <location>
        <begin position="20"/>
        <end position="46"/>
    </location>
</feature>
<keyword evidence="2 4" id="KW-0371">Homeobox</keyword>
<dbReference type="CDD" id="cd00086">
    <property type="entry name" value="homeodomain"/>
    <property type="match status" value="1"/>
</dbReference>